<protein>
    <submittedName>
        <fullName evidence="2">Uncharacterized protein</fullName>
    </submittedName>
</protein>
<sequence length="295" mass="31228">MKTPLKTLLFSCWVIFAATQSVNSLAQSTTGSGTLGCPEGFAPIPSGLACAAVNLTGDISWDIPPGTDCPKGFERPAGVRFCIASNLSLDVQDDTLLISKFVGSDCGPGFSRAPGTTICTADNLVLDLVDNEVKLARFTGDCPRGFHRPLGSRFCVAENLTLKTLSAPPSQDCPPGFIRPAGVHFCIASNMLFADEGRLNDLPPPQGICPEGWTKPRNVNFCVPKNIASACGRECGTDFATIAIKPAYEGDELAPCPAGSVEIWWDMPVYDEQGLFVVGHTATRTCIPESLDPAG</sequence>
<organism evidence="2 3">
    <name type="scientific">Simiduia curdlanivorans</name>
    <dbReference type="NCBI Taxonomy" id="1492769"/>
    <lineage>
        <taxon>Bacteria</taxon>
        <taxon>Pseudomonadati</taxon>
        <taxon>Pseudomonadota</taxon>
        <taxon>Gammaproteobacteria</taxon>
        <taxon>Cellvibrionales</taxon>
        <taxon>Cellvibrionaceae</taxon>
        <taxon>Simiduia</taxon>
    </lineage>
</organism>
<keyword evidence="3" id="KW-1185">Reference proteome</keyword>
<comment type="caution">
    <text evidence="2">The sequence shown here is derived from an EMBL/GenBank/DDBJ whole genome shotgun (WGS) entry which is preliminary data.</text>
</comment>
<evidence type="ECO:0000313" key="3">
    <source>
        <dbReference type="Proteomes" id="UP001595840"/>
    </source>
</evidence>
<proteinExistence type="predicted"/>
<dbReference type="Proteomes" id="UP001595840">
    <property type="component" value="Unassembled WGS sequence"/>
</dbReference>
<dbReference type="EMBL" id="JBHSCX010000020">
    <property type="protein sequence ID" value="MFC4363260.1"/>
    <property type="molecule type" value="Genomic_DNA"/>
</dbReference>
<keyword evidence="1" id="KW-0732">Signal</keyword>
<dbReference type="SUPFAM" id="SSF57184">
    <property type="entry name" value="Growth factor receptor domain"/>
    <property type="match status" value="1"/>
</dbReference>
<evidence type="ECO:0000313" key="2">
    <source>
        <dbReference type="EMBL" id="MFC4363260.1"/>
    </source>
</evidence>
<reference evidence="3" key="1">
    <citation type="journal article" date="2019" name="Int. J. Syst. Evol. Microbiol.">
        <title>The Global Catalogue of Microorganisms (GCM) 10K type strain sequencing project: providing services to taxonomists for standard genome sequencing and annotation.</title>
        <authorList>
            <consortium name="The Broad Institute Genomics Platform"/>
            <consortium name="The Broad Institute Genome Sequencing Center for Infectious Disease"/>
            <person name="Wu L."/>
            <person name="Ma J."/>
        </authorList>
    </citation>
    <scope>NUCLEOTIDE SEQUENCE [LARGE SCALE GENOMIC DNA]</scope>
    <source>
        <strain evidence="3">CECT 8570</strain>
    </source>
</reference>
<gene>
    <name evidence="2" type="ORF">ACFOX3_13175</name>
</gene>
<accession>A0ABV8V5S0</accession>
<feature type="chain" id="PRO_5045062489" evidence="1">
    <location>
        <begin position="27"/>
        <end position="295"/>
    </location>
</feature>
<dbReference type="RefSeq" id="WP_290260944.1">
    <property type="nucleotide sequence ID" value="NZ_JAUFQG010000004.1"/>
</dbReference>
<evidence type="ECO:0000256" key="1">
    <source>
        <dbReference type="SAM" id="SignalP"/>
    </source>
</evidence>
<name>A0ABV8V5S0_9GAMM</name>
<feature type="signal peptide" evidence="1">
    <location>
        <begin position="1"/>
        <end position="26"/>
    </location>
</feature>
<dbReference type="InterPro" id="IPR009030">
    <property type="entry name" value="Growth_fac_rcpt_cys_sf"/>
</dbReference>